<accession>A0A5B1CNJ8</accession>
<proteinExistence type="predicted"/>
<protein>
    <recommendedName>
        <fullName evidence="2">Thioredoxin domain-containing protein</fullName>
    </recommendedName>
</protein>
<evidence type="ECO:0000313" key="4">
    <source>
        <dbReference type="Proteomes" id="UP000322699"/>
    </source>
</evidence>
<feature type="chain" id="PRO_5022676859" description="Thioredoxin domain-containing protein" evidence="1">
    <location>
        <begin position="26"/>
        <end position="328"/>
    </location>
</feature>
<dbReference type="EMBL" id="VRLW01000001">
    <property type="protein sequence ID" value="KAA1262598.1"/>
    <property type="molecule type" value="Genomic_DNA"/>
</dbReference>
<evidence type="ECO:0000313" key="3">
    <source>
        <dbReference type="EMBL" id="KAA1262598.1"/>
    </source>
</evidence>
<evidence type="ECO:0000259" key="2">
    <source>
        <dbReference type="PROSITE" id="PS51352"/>
    </source>
</evidence>
<dbReference type="Pfam" id="PF13899">
    <property type="entry name" value="Thioredoxin_7"/>
    <property type="match status" value="1"/>
</dbReference>
<reference evidence="3 4" key="1">
    <citation type="submission" date="2019-08" db="EMBL/GenBank/DDBJ databases">
        <title>Deep-cultivation of Planctomycetes and their phenomic and genomic characterization uncovers novel biology.</title>
        <authorList>
            <person name="Wiegand S."/>
            <person name="Jogler M."/>
            <person name="Boedeker C."/>
            <person name="Pinto D."/>
            <person name="Vollmers J."/>
            <person name="Rivas-Marin E."/>
            <person name="Kohn T."/>
            <person name="Peeters S.H."/>
            <person name="Heuer A."/>
            <person name="Rast P."/>
            <person name="Oberbeckmann S."/>
            <person name="Bunk B."/>
            <person name="Jeske O."/>
            <person name="Meyerdierks A."/>
            <person name="Storesund J.E."/>
            <person name="Kallscheuer N."/>
            <person name="Luecker S."/>
            <person name="Lage O.M."/>
            <person name="Pohl T."/>
            <person name="Merkel B.J."/>
            <person name="Hornburger P."/>
            <person name="Mueller R.-W."/>
            <person name="Bruemmer F."/>
            <person name="Labrenz M."/>
            <person name="Spormann A.M."/>
            <person name="Op Den Camp H."/>
            <person name="Overmann J."/>
            <person name="Amann R."/>
            <person name="Jetten M.S.M."/>
            <person name="Mascher T."/>
            <person name="Medema M.H."/>
            <person name="Devos D.P."/>
            <person name="Kaster A.-K."/>
            <person name="Ovreas L."/>
            <person name="Rohde M."/>
            <person name="Galperin M.Y."/>
            <person name="Jogler C."/>
        </authorList>
    </citation>
    <scope>NUCLEOTIDE SEQUENCE [LARGE SCALE GENOMIC DNA]</scope>
    <source>
        <strain evidence="3 4">LF1</strain>
    </source>
</reference>
<feature type="domain" description="Thioredoxin" evidence="2">
    <location>
        <begin position="17"/>
        <end position="165"/>
    </location>
</feature>
<sequence length="328" mass="35652" precursor="true">MKRLTIQAAIAVVAGALLLAPSAPAQTTPAQTPQANRAANPIEVGTVDWSRDLDAALASSKESGKPVFLLFQEVPGCSGCRKFGREVLSQPLLVEAIEDEFIPVVVFNNRSSGTDKKLLDKFGEPAWNYQVVRFLDADGSDIIERQDGIWSVGGIASRMIQTLQQHKRSVPKYLQTVAAVANSSAQNQVAFAQHCFWTGEANLGGIEGVIATEAGWLEGREVTLVRFDQESVSLPSLAQQAARVRCADKVYTRQGRPLAGLRGGVLGRSYRTASASDQKRQLSRWPAITRLPGINAMQLTKINSLASRNADSAMEWLSPRQRELLSQP</sequence>
<dbReference type="NCBIfam" id="NF041383">
    <property type="entry name" value="Trx_VPGUxxT_two"/>
    <property type="match status" value="1"/>
</dbReference>
<dbReference type="AlphaFoldDB" id="A0A5B1CNJ8"/>
<dbReference type="Gene3D" id="3.40.30.10">
    <property type="entry name" value="Glutaredoxin"/>
    <property type="match status" value="1"/>
</dbReference>
<dbReference type="SUPFAM" id="SSF55068">
    <property type="entry name" value="Peptide methionine sulfoxide reductase"/>
    <property type="match status" value="1"/>
</dbReference>
<organism evidence="3 4">
    <name type="scientific">Rubripirellula obstinata</name>
    <dbReference type="NCBI Taxonomy" id="406547"/>
    <lineage>
        <taxon>Bacteria</taxon>
        <taxon>Pseudomonadati</taxon>
        <taxon>Planctomycetota</taxon>
        <taxon>Planctomycetia</taxon>
        <taxon>Pirellulales</taxon>
        <taxon>Pirellulaceae</taxon>
        <taxon>Rubripirellula</taxon>
    </lineage>
</organism>
<dbReference type="PROSITE" id="PS51352">
    <property type="entry name" value="THIOREDOXIN_2"/>
    <property type="match status" value="1"/>
</dbReference>
<dbReference type="InterPro" id="IPR036249">
    <property type="entry name" value="Thioredoxin-like_sf"/>
</dbReference>
<dbReference type="InterPro" id="IPR013766">
    <property type="entry name" value="Thioredoxin_domain"/>
</dbReference>
<dbReference type="GO" id="GO:0008113">
    <property type="term" value="F:peptide-methionine (S)-S-oxide reductase activity"/>
    <property type="evidence" value="ECO:0007669"/>
    <property type="project" value="InterPro"/>
</dbReference>
<keyword evidence="4" id="KW-1185">Reference proteome</keyword>
<gene>
    <name evidence="3" type="ORF">LF1_51650</name>
</gene>
<comment type="caution">
    <text evidence="3">The sequence shown here is derived from an EMBL/GenBank/DDBJ whole genome shotgun (WGS) entry which is preliminary data.</text>
</comment>
<dbReference type="RefSeq" id="WP_149753050.1">
    <property type="nucleotide sequence ID" value="NZ_LWSK01000140.1"/>
</dbReference>
<dbReference type="InterPro" id="IPR036509">
    <property type="entry name" value="Met_Sox_Rdtase_MsrA_sf"/>
</dbReference>
<dbReference type="SUPFAM" id="SSF52833">
    <property type="entry name" value="Thioredoxin-like"/>
    <property type="match status" value="1"/>
</dbReference>
<name>A0A5B1CNJ8_9BACT</name>
<keyword evidence="1" id="KW-0732">Signal</keyword>
<feature type="signal peptide" evidence="1">
    <location>
        <begin position="1"/>
        <end position="25"/>
    </location>
</feature>
<dbReference type="Proteomes" id="UP000322699">
    <property type="component" value="Unassembled WGS sequence"/>
</dbReference>
<evidence type="ECO:0000256" key="1">
    <source>
        <dbReference type="SAM" id="SignalP"/>
    </source>
</evidence>